<dbReference type="InterPro" id="IPR036104">
    <property type="entry name" value="BFN_sf"/>
</dbReference>
<protein>
    <recommendedName>
        <fullName evidence="2">BFN domain-containing protein</fullName>
    </recommendedName>
</protein>
<reference evidence="3 4" key="2">
    <citation type="journal article" date="2009" name="Stand. Genomic Sci.">
        <title>Complete genome sequence of Staphylothermus marinus Stetter and Fiala 1986 type strain F1.</title>
        <authorList>
            <person name="Anderson I.J."/>
            <person name="Sun H."/>
            <person name="Lapidus A."/>
            <person name="Copeland A."/>
            <person name="Glavina Del Rio T."/>
            <person name="Tice H."/>
            <person name="Dalin E."/>
            <person name="Lucas S."/>
            <person name="Barry K."/>
            <person name="Land M."/>
            <person name="Richardson P."/>
            <person name="Huber H."/>
            <person name="Kyrpides N.C."/>
        </authorList>
    </citation>
    <scope>NUCLEOTIDE SEQUENCE [LARGE SCALE GENOMIC DNA]</scope>
    <source>
        <strain evidence="4">ATCC 43588 / DSM 3639 / JCM 9404 / F1</strain>
    </source>
</reference>
<feature type="domain" description="BFN" evidence="2">
    <location>
        <begin position="1"/>
        <end position="143"/>
    </location>
</feature>
<dbReference type="RefSeq" id="WP_011839100.1">
    <property type="nucleotide sequence ID" value="NC_009033.1"/>
</dbReference>
<name>A3DMP9_STAMF</name>
<dbReference type="Gene3D" id="3.10.690.10">
    <property type="entry name" value="Bifunctional nuclease domain"/>
    <property type="match status" value="1"/>
</dbReference>
<dbReference type="GO" id="GO:0004518">
    <property type="term" value="F:nuclease activity"/>
    <property type="evidence" value="ECO:0007669"/>
    <property type="project" value="InterPro"/>
</dbReference>
<evidence type="ECO:0000313" key="4">
    <source>
        <dbReference type="Proteomes" id="UP000000254"/>
    </source>
</evidence>
<dbReference type="Proteomes" id="UP000000254">
    <property type="component" value="Chromosome"/>
</dbReference>
<dbReference type="EMBL" id="CP000575">
    <property type="protein sequence ID" value="ABN69909.1"/>
    <property type="molecule type" value="Genomic_DNA"/>
</dbReference>
<evidence type="ECO:0000313" key="3">
    <source>
        <dbReference type="EMBL" id="ABN69909.1"/>
    </source>
</evidence>
<dbReference type="Pfam" id="PF02577">
    <property type="entry name" value="BFN_dom"/>
    <property type="match status" value="1"/>
</dbReference>
<feature type="region of interest" description="Disordered" evidence="1">
    <location>
        <begin position="148"/>
        <end position="174"/>
    </location>
</feature>
<dbReference type="InterPro" id="IPR003729">
    <property type="entry name" value="Bi_nuclease_dom"/>
</dbReference>
<dbReference type="GeneID" id="4907737"/>
<dbReference type="HOGENOM" id="CLU_131318_0_0_2"/>
<dbReference type="eggNOG" id="arCOG01759">
    <property type="taxonomic scope" value="Archaea"/>
</dbReference>
<feature type="compositionally biased region" description="Acidic residues" evidence="1">
    <location>
        <begin position="150"/>
        <end position="166"/>
    </location>
</feature>
<accession>A3DMP9</accession>
<dbReference type="AlphaFoldDB" id="A3DMP9"/>
<organism evidence="3 4">
    <name type="scientific">Staphylothermus marinus (strain ATCC 43588 / DSM 3639 / JCM 9404 / F1)</name>
    <dbReference type="NCBI Taxonomy" id="399550"/>
    <lineage>
        <taxon>Archaea</taxon>
        <taxon>Thermoproteota</taxon>
        <taxon>Thermoprotei</taxon>
        <taxon>Desulfurococcales</taxon>
        <taxon>Desulfurococcaceae</taxon>
        <taxon>Staphylothermus</taxon>
    </lineage>
</organism>
<dbReference type="KEGG" id="smr:Smar_0808"/>
<sequence>MEEDLIRVIDVSGEIVFDRLFIPRIVCLLEDGRFFILERVPFDIVVSLKKLDGEEIDDERERLVDVLSSMPDILDILGKHLRRVVINEIDPKTGVYSAIAEFSDGNMAIKRRMVPSHAIFLAKLTNKPIYVKKELVDQQEEFRLLASTDTSDEIEDEEYEDDEEYTDIDREDIF</sequence>
<keyword evidence="4" id="KW-1185">Reference proteome</keyword>
<dbReference type="SUPFAM" id="SSF103256">
    <property type="entry name" value="Hypothetical protein TM0160"/>
    <property type="match status" value="1"/>
</dbReference>
<gene>
    <name evidence="3" type="ordered locus">Smar_0808</name>
</gene>
<dbReference type="STRING" id="399550.Smar_0808"/>
<evidence type="ECO:0000259" key="2">
    <source>
        <dbReference type="PROSITE" id="PS51658"/>
    </source>
</evidence>
<dbReference type="PROSITE" id="PS51658">
    <property type="entry name" value="BFN"/>
    <property type="match status" value="1"/>
</dbReference>
<evidence type="ECO:0000256" key="1">
    <source>
        <dbReference type="SAM" id="MobiDB-lite"/>
    </source>
</evidence>
<proteinExistence type="predicted"/>
<reference evidence="4" key="1">
    <citation type="journal article" date="2009" name="BMC Genomics">
        <title>The complete genome sequence of Staphylothermus marinus reveals differences in sulfur metabolism among heterotrophic Crenarchaeota.</title>
        <authorList>
            <person name="Anderson I.J."/>
            <person name="Dharmarajan L."/>
            <person name="Rodriguez J."/>
            <person name="Hooper S."/>
            <person name="Porat I."/>
            <person name="Ulrich L.E."/>
            <person name="Elkins J.G."/>
            <person name="Mavromatis K."/>
            <person name="Sun H."/>
            <person name="Land M."/>
            <person name="Lapidus A."/>
            <person name="Lucas S."/>
            <person name="Barry K."/>
            <person name="Huber H."/>
            <person name="Zhulin I.B."/>
            <person name="Whitman W.B."/>
            <person name="Mukhopadhyay B."/>
            <person name="Woese C."/>
            <person name="Bristow J."/>
            <person name="Kyrpides N."/>
        </authorList>
    </citation>
    <scope>NUCLEOTIDE SEQUENCE [LARGE SCALE GENOMIC DNA]</scope>
    <source>
        <strain evidence="4">ATCC 43588 / DSM 3639 / JCM 9404 / F1</strain>
    </source>
</reference>
<dbReference type="OrthoDB" id="14860at2157"/>